<evidence type="ECO:0000259" key="2">
    <source>
        <dbReference type="PROSITE" id="PS00028"/>
    </source>
</evidence>
<feature type="domain" description="C2H2-type" evidence="2">
    <location>
        <begin position="299"/>
        <end position="320"/>
    </location>
</feature>
<dbReference type="EMBL" id="CAJEWN010000065">
    <property type="protein sequence ID" value="CAD2157366.1"/>
    <property type="molecule type" value="Genomic_DNA"/>
</dbReference>
<gene>
    <name evidence="3" type="ORF">MENT_LOCUS12603</name>
</gene>
<dbReference type="AlphaFoldDB" id="A0A6V7UG43"/>
<dbReference type="OrthoDB" id="5903255at2759"/>
<sequence length="545" mass="63049">MPCSSEMRFCLICKRKVSTNGLINHIAQHLDYKRHKCTKCSFRSVSVEDMVDHQNQTSHIVEFDSLKNWYLERVCQLIYSDFDYVEKHGVEAIRRMGSAFGDRKRLEDLLKAEEVKSEHELQIIEADNEVESVEAEPPPPQPNKQTTPRPTPPIDPQAGIDLLDHWTRSIEKMTKSPDILKNLSNSNISNNNSIVSNSINSTTIPIVHGAGTPATENLSLEQKTKRCLADLHRQITNGIPKRKCQMCNQNVDNDYRSMKNHVFRVHFRPYNLNKFTQLLERCFKKDGNNNIFITNDLQCNVCGRELRTKTGRFNHVSVCHSDYIWKCIYAQCDFKIQHRKKSFQLEHFEKDAYIRLRADYELKLTPLVRKCFPFDLPAIILGGNINEEEIPVDEIVSNFMPTREIKQPLTPRNALKQQHSNTPTKSVDEEMVDPSSDEDEKKVDKKELNEKIIELNKNLAGKKNAGNNVNRISSSSNSGERLGTTTTNKMYGNKNAMTSGQVQRYNQGYFTPKRNYNAGFARIFFKGGHKRRFRYYRKDDDFNFL</sequence>
<dbReference type="InterPro" id="IPR013087">
    <property type="entry name" value="Znf_C2H2_type"/>
</dbReference>
<feature type="compositionally biased region" description="Polar residues" evidence="1">
    <location>
        <begin position="483"/>
        <end position="494"/>
    </location>
</feature>
<evidence type="ECO:0000313" key="4">
    <source>
        <dbReference type="Proteomes" id="UP000580250"/>
    </source>
</evidence>
<organism evidence="3 4">
    <name type="scientific">Meloidogyne enterolobii</name>
    <name type="common">Root-knot nematode worm</name>
    <name type="synonym">Meloidogyne mayaguensis</name>
    <dbReference type="NCBI Taxonomy" id="390850"/>
    <lineage>
        <taxon>Eukaryota</taxon>
        <taxon>Metazoa</taxon>
        <taxon>Ecdysozoa</taxon>
        <taxon>Nematoda</taxon>
        <taxon>Chromadorea</taxon>
        <taxon>Rhabditida</taxon>
        <taxon>Tylenchina</taxon>
        <taxon>Tylenchomorpha</taxon>
        <taxon>Tylenchoidea</taxon>
        <taxon>Meloidogynidae</taxon>
        <taxon>Meloidogyninae</taxon>
        <taxon>Meloidogyne</taxon>
    </lineage>
</organism>
<name>A0A6V7UG43_MELEN</name>
<feature type="compositionally biased region" description="Polar residues" evidence="1">
    <location>
        <begin position="415"/>
        <end position="425"/>
    </location>
</feature>
<dbReference type="PROSITE" id="PS00028">
    <property type="entry name" value="ZINC_FINGER_C2H2_1"/>
    <property type="match status" value="1"/>
</dbReference>
<evidence type="ECO:0000256" key="1">
    <source>
        <dbReference type="SAM" id="MobiDB-lite"/>
    </source>
</evidence>
<reference evidence="3 4" key="1">
    <citation type="submission" date="2020-08" db="EMBL/GenBank/DDBJ databases">
        <authorList>
            <person name="Koutsovoulos G."/>
            <person name="Danchin GJ E."/>
        </authorList>
    </citation>
    <scope>NUCLEOTIDE SEQUENCE [LARGE SCALE GENOMIC DNA]</scope>
</reference>
<dbReference type="Proteomes" id="UP000580250">
    <property type="component" value="Unassembled WGS sequence"/>
</dbReference>
<proteinExistence type="predicted"/>
<feature type="compositionally biased region" description="Low complexity" evidence="1">
    <location>
        <begin position="466"/>
        <end position="478"/>
    </location>
</feature>
<feature type="compositionally biased region" description="Acidic residues" evidence="1">
    <location>
        <begin position="429"/>
        <end position="438"/>
    </location>
</feature>
<evidence type="ECO:0000313" key="3">
    <source>
        <dbReference type="EMBL" id="CAD2157366.1"/>
    </source>
</evidence>
<comment type="caution">
    <text evidence="3">The sequence shown here is derived from an EMBL/GenBank/DDBJ whole genome shotgun (WGS) entry which is preliminary data.</text>
</comment>
<feature type="region of interest" description="Disordered" evidence="1">
    <location>
        <begin position="408"/>
        <end position="445"/>
    </location>
</feature>
<accession>A0A6V7UG43</accession>
<dbReference type="SMART" id="SM00355">
    <property type="entry name" value="ZnF_C2H2"/>
    <property type="match status" value="4"/>
</dbReference>
<protein>
    <recommendedName>
        <fullName evidence="2">C2H2-type domain-containing protein</fullName>
    </recommendedName>
</protein>
<feature type="region of interest" description="Disordered" evidence="1">
    <location>
        <begin position="466"/>
        <end position="494"/>
    </location>
</feature>
<feature type="region of interest" description="Disordered" evidence="1">
    <location>
        <begin position="127"/>
        <end position="159"/>
    </location>
</feature>